<comment type="pathway">
    <text evidence="2 9">Cofactor biosynthesis; adenosylcobalamin biosynthesis.</text>
</comment>
<comment type="function">
    <text evidence="9">Converts cobyric acid to cobinamide by the addition of aminopropanol on the F carboxylic group.</text>
</comment>
<dbReference type="InterPro" id="IPR004485">
    <property type="entry name" value="Cobalamin_biosynth_CobD/CbiB"/>
</dbReference>
<proteinExistence type="inferred from homology"/>
<evidence type="ECO:0000256" key="7">
    <source>
        <dbReference type="ARBA" id="ARBA00022989"/>
    </source>
</evidence>
<keyword evidence="7 9" id="KW-1133">Transmembrane helix</keyword>
<reference evidence="10 11" key="1">
    <citation type="submission" date="2018-06" db="EMBL/GenBank/DDBJ databases">
        <title>Extensive metabolic versatility and redundancy in microbially diverse, dynamic hydrothermal sediments.</title>
        <authorList>
            <person name="Dombrowski N."/>
            <person name="Teske A."/>
            <person name="Baker B.J."/>
        </authorList>
    </citation>
    <scope>NUCLEOTIDE SEQUENCE [LARGE SCALE GENOMIC DNA]</scope>
    <source>
        <strain evidence="10">B19_G9</strain>
    </source>
</reference>
<comment type="caution">
    <text evidence="9">Lacks conserved residue(s) required for the propagation of feature annotation.</text>
</comment>
<dbReference type="NCBIfam" id="TIGR00380">
    <property type="entry name" value="cobal_cbiB"/>
    <property type="match status" value="1"/>
</dbReference>
<evidence type="ECO:0000256" key="2">
    <source>
        <dbReference type="ARBA" id="ARBA00004953"/>
    </source>
</evidence>
<feature type="transmembrane region" description="Helical" evidence="9">
    <location>
        <begin position="49"/>
        <end position="70"/>
    </location>
</feature>
<evidence type="ECO:0000256" key="3">
    <source>
        <dbReference type="ARBA" id="ARBA00006263"/>
    </source>
</evidence>
<evidence type="ECO:0000256" key="4">
    <source>
        <dbReference type="ARBA" id="ARBA00022475"/>
    </source>
</evidence>
<evidence type="ECO:0000256" key="5">
    <source>
        <dbReference type="ARBA" id="ARBA00022573"/>
    </source>
</evidence>
<name>A0A662D820_UNCAE</name>
<accession>A0A662D820</accession>
<feature type="transmembrane region" description="Helical" evidence="9">
    <location>
        <begin position="293"/>
        <end position="313"/>
    </location>
</feature>
<dbReference type="UniPathway" id="UPA00148"/>
<dbReference type="HAMAP" id="MF_00024">
    <property type="entry name" value="CobD_CbiB"/>
    <property type="match status" value="1"/>
</dbReference>
<comment type="caution">
    <text evidence="10">The sequence shown here is derived from an EMBL/GenBank/DDBJ whole genome shotgun (WGS) entry which is preliminary data.</text>
</comment>
<protein>
    <recommendedName>
        <fullName evidence="9">Cobalamin biosynthesis protein CobD</fullName>
    </recommendedName>
</protein>
<dbReference type="PANTHER" id="PTHR34308:SF1">
    <property type="entry name" value="COBALAMIN BIOSYNTHESIS PROTEIN CBIB"/>
    <property type="match status" value="1"/>
</dbReference>
<dbReference type="EMBL" id="QMQB01000200">
    <property type="protein sequence ID" value="RLE11940.1"/>
    <property type="molecule type" value="Genomic_DNA"/>
</dbReference>
<evidence type="ECO:0000256" key="9">
    <source>
        <dbReference type="HAMAP-Rule" id="MF_00024"/>
    </source>
</evidence>
<comment type="similarity">
    <text evidence="3 9">Belongs to the CobD/CbiB family.</text>
</comment>
<evidence type="ECO:0000256" key="8">
    <source>
        <dbReference type="ARBA" id="ARBA00023136"/>
    </source>
</evidence>
<dbReference type="PANTHER" id="PTHR34308">
    <property type="entry name" value="COBALAMIN BIOSYNTHESIS PROTEIN CBIB"/>
    <property type="match status" value="1"/>
</dbReference>
<evidence type="ECO:0000313" key="11">
    <source>
        <dbReference type="Proteomes" id="UP000267654"/>
    </source>
</evidence>
<comment type="subcellular location">
    <subcellularLocation>
        <location evidence="1 9">Cell membrane</location>
        <topology evidence="1 9">Multi-pass membrane protein</topology>
    </subcellularLocation>
</comment>
<feature type="transmembrane region" description="Helical" evidence="9">
    <location>
        <begin position="201"/>
        <end position="220"/>
    </location>
</feature>
<keyword evidence="5 9" id="KW-0169">Cobalamin biosynthesis</keyword>
<feature type="transmembrane region" description="Helical" evidence="9">
    <location>
        <begin position="157"/>
        <end position="174"/>
    </location>
</feature>
<dbReference type="GO" id="GO:0005886">
    <property type="term" value="C:plasma membrane"/>
    <property type="evidence" value="ECO:0007669"/>
    <property type="project" value="UniProtKB-SubCell"/>
</dbReference>
<dbReference type="Pfam" id="PF03186">
    <property type="entry name" value="CobD_Cbib"/>
    <property type="match status" value="1"/>
</dbReference>
<sequence>MLIIKLALAFLLDILVGDPYWFPHPVRGMGKLIQILEKLLYRSCFNLKISGAILATLVVGISWFGGFVMVNLASRAGKWLEIGVESFLIFTTLSVKNLADEAGGVYQALDKDDIKLARRKVGRIVGRDTHNLSKSEIIRATVETVAENSVDGVISPLFFALLGGAPLALAYRAINTLDSIVGYKNQRYKDFGWFSARLDDVANFIPARIAALFIPLAAFLTTGRGKDSFRIILRDGKKSPSPNAAIPEAGFAGALGINLGGRNFYQGKEESRPLIGENLKEKNKKDILLAIKIMRVLSALVLLVFIGGYWTFINMPFIR</sequence>
<keyword evidence="4 9" id="KW-1003">Cell membrane</keyword>
<evidence type="ECO:0000256" key="6">
    <source>
        <dbReference type="ARBA" id="ARBA00022692"/>
    </source>
</evidence>
<keyword evidence="6 9" id="KW-0812">Transmembrane</keyword>
<dbReference type="AlphaFoldDB" id="A0A662D820"/>
<evidence type="ECO:0000313" key="10">
    <source>
        <dbReference type="EMBL" id="RLE11940.1"/>
    </source>
</evidence>
<dbReference type="GO" id="GO:0009236">
    <property type="term" value="P:cobalamin biosynthetic process"/>
    <property type="evidence" value="ECO:0007669"/>
    <property type="project" value="UniProtKB-UniRule"/>
</dbReference>
<organism evidence="10 11">
    <name type="scientific">Aerophobetes bacterium</name>
    <dbReference type="NCBI Taxonomy" id="2030807"/>
    <lineage>
        <taxon>Bacteria</taxon>
        <taxon>Candidatus Aerophobota</taxon>
    </lineage>
</organism>
<gene>
    <name evidence="9 10" type="primary">cobD</name>
    <name evidence="10" type="ORF">DRI96_05380</name>
</gene>
<dbReference type="Proteomes" id="UP000267654">
    <property type="component" value="Unassembled WGS sequence"/>
</dbReference>
<dbReference type="GO" id="GO:0015420">
    <property type="term" value="F:ABC-type vitamin B12 transporter activity"/>
    <property type="evidence" value="ECO:0007669"/>
    <property type="project" value="UniProtKB-UniRule"/>
</dbReference>
<keyword evidence="8 9" id="KW-0472">Membrane</keyword>
<evidence type="ECO:0000256" key="1">
    <source>
        <dbReference type="ARBA" id="ARBA00004651"/>
    </source>
</evidence>
<dbReference type="GO" id="GO:0048472">
    <property type="term" value="F:threonine-phosphate decarboxylase activity"/>
    <property type="evidence" value="ECO:0007669"/>
    <property type="project" value="InterPro"/>
</dbReference>